<keyword evidence="2" id="KW-0349">Heme</keyword>
<evidence type="ECO:0000256" key="1">
    <source>
        <dbReference type="ARBA" id="ARBA00010617"/>
    </source>
</evidence>
<dbReference type="PRINTS" id="PR00359">
    <property type="entry name" value="BP450"/>
</dbReference>
<dbReference type="Pfam" id="PF00067">
    <property type="entry name" value="p450"/>
    <property type="match status" value="1"/>
</dbReference>
<dbReference type="InterPro" id="IPR036396">
    <property type="entry name" value="Cyt_P450_sf"/>
</dbReference>
<keyword evidence="5" id="KW-1185">Reference proteome</keyword>
<comment type="caution">
    <text evidence="4">The sequence shown here is derived from an EMBL/GenBank/DDBJ whole genome shotgun (WGS) entry which is preliminary data.</text>
</comment>
<dbReference type="PANTHER" id="PTHR46696:SF1">
    <property type="entry name" value="CYTOCHROME P450 YJIB-RELATED"/>
    <property type="match status" value="1"/>
</dbReference>
<accession>A0ABW2P4K1</accession>
<feature type="compositionally biased region" description="Low complexity" evidence="3">
    <location>
        <begin position="1"/>
        <end position="21"/>
    </location>
</feature>
<dbReference type="Gene3D" id="1.10.630.10">
    <property type="entry name" value="Cytochrome P450"/>
    <property type="match status" value="1"/>
</dbReference>
<keyword evidence="2" id="KW-0503">Monooxygenase</keyword>
<keyword evidence="2" id="KW-0560">Oxidoreductase</keyword>
<evidence type="ECO:0000256" key="3">
    <source>
        <dbReference type="SAM" id="MobiDB-lite"/>
    </source>
</evidence>
<dbReference type="InterPro" id="IPR017972">
    <property type="entry name" value="Cyt_P450_CS"/>
</dbReference>
<feature type="region of interest" description="Disordered" evidence="3">
    <location>
        <begin position="1"/>
        <end position="22"/>
    </location>
</feature>
<evidence type="ECO:0000313" key="5">
    <source>
        <dbReference type="Proteomes" id="UP001596496"/>
    </source>
</evidence>
<dbReference type="InterPro" id="IPR001128">
    <property type="entry name" value="Cyt_P450"/>
</dbReference>
<keyword evidence="2" id="KW-0408">Iron</keyword>
<dbReference type="SUPFAM" id="SSF48264">
    <property type="entry name" value="Cytochrome P450"/>
    <property type="match status" value="1"/>
</dbReference>
<dbReference type="CDD" id="cd11029">
    <property type="entry name" value="CYP107-like"/>
    <property type="match status" value="1"/>
</dbReference>
<evidence type="ECO:0000313" key="4">
    <source>
        <dbReference type="EMBL" id="MFC7383080.1"/>
    </source>
</evidence>
<protein>
    <submittedName>
        <fullName evidence="4">Cytochrome P450</fullName>
    </submittedName>
</protein>
<dbReference type="InterPro" id="IPR002397">
    <property type="entry name" value="Cyt_P450_B"/>
</dbReference>
<dbReference type="PANTHER" id="PTHR46696">
    <property type="entry name" value="P450, PUTATIVE (EUROFUNG)-RELATED"/>
    <property type="match status" value="1"/>
</dbReference>
<gene>
    <name evidence="4" type="ORF">ACFQSB_12740</name>
</gene>
<keyword evidence="2" id="KW-0479">Metal-binding</keyword>
<dbReference type="RefSeq" id="WP_380826488.1">
    <property type="nucleotide sequence ID" value="NZ_JBHTCG010000007.1"/>
</dbReference>
<evidence type="ECO:0000256" key="2">
    <source>
        <dbReference type="RuleBase" id="RU000461"/>
    </source>
</evidence>
<sequence length="405" mass="43857">MDGNALTAAVPPAPLTLAEPPGAEPPAPLVPYAPGFQADPYPVLARLRESDAVASIPHPFLPDVPTWLVLRHAAVRALVTEGKVVKPVEEGEPPSLNSAPPDHTRLRALVQQGFSTGRIEGMRARVQRVADDLVDGFAARGEADLIAELTGPLPVAVTAEMLGVPEDEHGEVRRRTAGFLYGESPEGRDRSFAESWEYLTELVAAKRARPGADMTSALIAARDGQDRLSEDELLRMLLTLLVNGFATTIWFLASAVHALLAAPSQLDLLRERPDLLPGAVEEALRYEPVVSGVTWVAERDLIVDGVPIGQGDLLITSFQSANRDPRVFADPDRFDITRSPNPHLGFSHGIHRCLGAPLARLETRIVLATVLRRLPGLRLAGEPRWQPNKVVRGLEALPVTFIPQP</sequence>
<organism evidence="4 5">
    <name type="scientific">Sphaerisporangium rhizosphaerae</name>
    <dbReference type="NCBI Taxonomy" id="2269375"/>
    <lineage>
        <taxon>Bacteria</taxon>
        <taxon>Bacillati</taxon>
        <taxon>Actinomycetota</taxon>
        <taxon>Actinomycetes</taxon>
        <taxon>Streptosporangiales</taxon>
        <taxon>Streptosporangiaceae</taxon>
        <taxon>Sphaerisporangium</taxon>
    </lineage>
</organism>
<name>A0ABW2P4K1_9ACTN</name>
<dbReference type="Proteomes" id="UP001596496">
    <property type="component" value="Unassembled WGS sequence"/>
</dbReference>
<reference evidence="5" key="1">
    <citation type="journal article" date="2019" name="Int. J. Syst. Evol. Microbiol.">
        <title>The Global Catalogue of Microorganisms (GCM) 10K type strain sequencing project: providing services to taxonomists for standard genome sequencing and annotation.</title>
        <authorList>
            <consortium name="The Broad Institute Genomics Platform"/>
            <consortium name="The Broad Institute Genome Sequencing Center for Infectious Disease"/>
            <person name="Wu L."/>
            <person name="Ma J."/>
        </authorList>
    </citation>
    <scope>NUCLEOTIDE SEQUENCE [LARGE SCALE GENOMIC DNA]</scope>
    <source>
        <strain evidence="5">CECT 7649</strain>
    </source>
</reference>
<comment type="similarity">
    <text evidence="1 2">Belongs to the cytochrome P450 family.</text>
</comment>
<dbReference type="EMBL" id="JBHTCG010000007">
    <property type="protein sequence ID" value="MFC7383080.1"/>
    <property type="molecule type" value="Genomic_DNA"/>
</dbReference>
<proteinExistence type="inferred from homology"/>
<dbReference type="PROSITE" id="PS00086">
    <property type="entry name" value="CYTOCHROME_P450"/>
    <property type="match status" value="1"/>
</dbReference>